<dbReference type="Gene3D" id="3.40.50.720">
    <property type="entry name" value="NAD(P)-binding Rossmann-like Domain"/>
    <property type="match status" value="1"/>
</dbReference>
<evidence type="ECO:0000256" key="1">
    <source>
        <dbReference type="ARBA" id="ARBA00023002"/>
    </source>
</evidence>
<name>A0A1M6ANW4_9ACTN</name>
<sequence length="386" mass="39846">MGPMEDPTRAAGPPADRAAARDTAPAAPADPGAPPARRVRMGVVGLVQGLHLARWARRVGIDVVAACDTDPAARARAGAALPGVPLGGHWRDLLGADLDAVLLADDFDTHAAPAEAFLGRGVHVLSETAACADADQGRALVEAARASAATYSFAENYVLHPHVRLLRAAVAAGELGRVSLIEADYLHGMSPGAVRALTGDPAHWRGRIAPTAYCTHALSPILAVTGATPVEVTAFPVDTADPRGASVMAVRLSTGALALTRNGFLQGESDAHWSRMSVHGTLAAAESVRAAGERAWSVRVRHEAWTRPDGAAHEEERTAPPVLLDGEPVERGQEGTVLVLRGLRDTVLHGAPPPVGVREAVAASLVGVAGARSLAEGSRPVPVPLP</sequence>
<evidence type="ECO:0000313" key="5">
    <source>
        <dbReference type="EMBL" id="SHI37893.1"/>
    </source>
</evidence>
<feature type="region of interest" description="Disordered" evidence="2">
    <location>
        <begin position="1"/>
        <end position="35"/>
    </location>
</feature>
<dbReference type="EMBL" id="FQZK01000001">
    <property type="protein sequence ID" value="SHI37893.1"/>
    <property type="molecule type" value="Genomic_DNA"/>
</dbReference>
<dbReference type="PANTHER" id="PTHR43818:SF11">
    <property type="entry name" value="BCDNA.GH03377"/>
    <property type="match status" value="1"/>
</dbReference>
<protein>
    <submittedName>
        <fullName evidence="5">Predicted dehydrogenase</fullName>
    </submittedName>
</protein>
<dbReference type="SUPFAM" id="SSF55347">
    <property type="entry name" value="Glyceraldehyde-3-phosphate dehydrogenase-like, C-terminal domain"/>
    <property type="match status" value="1"/>
</dbReference>
<dbReference type="InterPro" id="IPR000683">
    <property type="entry name" value="Gfo/Idh/MocA-like_OxRdtase_N"/>
</dbReference>
<dbReference type="GO" id="GO:0016491">
    <property type="term" value="F:oxidoreductase activity"/>
    <property type="evidence" value="ECO:0007669"/>
    <property type="project" value="UniProtKB-KW"/>
</dbReference>
<dbReference type="InterPro" id="IPR036291">
    <property type="entry name" value="NAD(P)-bd_dom_sf"/>
</dbReference>
<dbReference type="SUPFAM" id="SSF51735">
    <property type="entry name" value="NAD(P)-binding Rossmann-fold domains"/>
    <property type="match status" value="1"/>
</dbReference>
<reference evidence="5 6" key="1">
    <citation type="submission" date="2016-11" db="EMBL/GenBank/DDBJ databases">
        <authorList>
            <person name="Jaros S."/>
            <person name="Januszkiewicz K."/>
            <person name="Wedrychowicz H."/>
        </authorList>
    </citation>
    <scope>NUCLEOTIDE SEQUENCE [LARGE SCALE GENOMIC DNA]</scope>
    <source>
        <strain evidence="5 6">CGMCC 4.5723</strain>
    </source>
</reference>
<feature type="domain" description="Gfo/Idh/MocA-like oxidoreductase N-terminal" evidence="3">
    <location>
        <begin position="40"/>
        <end position="152"/>
    </location>
</feature>
<organism evidence="5 6">
    <name type="scientific">Nocardiopsis flavescens</name>
    <dbReference type="NCBI Taxonomy" id="758803"/>
    <lineage>
        <taxon>Bacteria</taxon>
        <taxon>Bacillati</taxon>
        <taxon>Actinomycetota</taxon>
        <taxon>Actinomycetes</taxon>
        <taxon>Streptosporangiales</taxon>
        <taxon>Nocardiopsidaceae</taxon>
        <taxon>Nocardiopsis</taxon>
    </lineage>
</organism>
<feature type="domain" description="GFO/IDH/MocA-like oxidoreductase" evidence="4">
    <location>
        <begin position="164"/>
        <end position="283"/>
    </location>
</feature>
<gene>
    <name evidence="5" type="ORF">SAMN05421803_10149</name>
</gene>
<evidence type="ECO:0000259" key="4">
    <source>
        <dbReference type="Pfam" id="PF22725"/>
    </source>
</evidence>
<dbReference type="PANTHER" id="PTHR43818">
    <property type="entry name" value="BCDNA.GH03377"/>
    <property type="match status" value="1"/>
</dbReference>
<evidence type="ECO:0000259" key="3">
    <source>
        <dbReference type="Pfam" id="PF01408"/>
    </source>
</evidence>
<dbReference type="STRING" id="758803.SAMN05421803_10149"/>
<dbReference type="InterPro" id="IPR050463">
    <property type="entry name" value="Gfo/Idh/MocA_oxidrdct_glycsds"/>
</dbReference>
<proteinExistence type="predicted"/>
<keyword evidence="6" id="KW-1185">Reference proteome</keyword>
<dbReference type="Gene3D" id="3.30.360.10">
    <property type="entry name" value="Dihydrodipicolinate Reductase, domain 2"/>
    <property type="match status" value="1"/>
</dbReference>
<dbReference type="GO" id="GO:0000166">
    <property type="term" value="F:nucleotide binding"/>
    <property type="evidence" value="ECO:0007669"/>
    <property type="project" value="InterPro"/>
</dbReference>
<dbReference type="Pfam" id="PF01408">
    <property type="entry name" value="GFO_IDH_MocA"/>
    <property type="match status" value="1"/>
</dbReference>
<dbReference type="InterPro" id="IPR055170">
    <property type="entry name" value="GFO_IDH_MocA-like_dom"/>
</dbReference>
<dbReference type="AlphaFoldDB" id="A0A1M6ANW4"/>
<accession>A0A1M6ANW4</accession>
<evidence type="ECO:0000313" key="6">
    <source>
        <dbReference type="Proteomes" id="UP000184452"/>
    </source>
</evidence>
<feature type="compositionally biased region" description="Low complexity" evidence="2">
    <location>
        <begin position="9"/>
        <end position="30"/>
    </location>
</feature>
<dbReference type="Pfam" id="PF22725">
    <property type="entry name" value="GFO_IDH_MocA_C3"/>
    <property type="match status" value="1"/>
</dbReference>
<dbReference type="Proteomes" id="UP000184452">
    <property type="component" value="Unassembled WGS sequence"/>
</dbReference>
<evidence type="ECO:0000256" key="2">
    <source>
        <dbReference type="SAM" id="MobiDB-lite"/>
    </source>
</evidence>
<keyword evidence="1" id="KW-0560">Oxidoreductase</keyword>